<gene>
    <name evidence="1" type="ORF">PHAECO_LOCUS11646</name>
</gene>
<dbReference type="OrthoDB" id="6611240at2759"/>
<keyword evidence="2" id="KW-1185">Reference proteome</keyword>
<sequence>MQEVKSSTMLQERLNSLSLMSIGCDMLENKDFENVINDFTQLKSRRVHLQSA</sequence>
<protein>
    <submittedName>
        <fullName evidence="1">Uncharacterized protein</fullName>
    </submittedName>
</protein>
<dbReference type="AlphaFoldDB" id="A0A9N9SN75"/>
<evidence type="ECO:0000313" key="1">
    <source>
        <dbReference type="EMBL" id="CAG9824299.1"/>
    </source>
</evidence>
<reference evidence="1" key="1">
    <citation type="submission" date="2022-01" db="EMBL/GenBank/DDBJ databases">
        <authorList>
            <person name="King R."/>
        </authorList>
    </citation>
    <scope>NUCLEOTIDE SEQUENCE</scope>
</reference>
<proteinExistence type="predicted"/>
<dbReference type="Proteomes" id="UP001153737">
    <property type="component" value="Chromosome 8"/>
</dbReference>
<dbReference type="PROSITE" id="PS51257">
    <property type="entry name" value="PROKAR_LIPOPROTEIN"/>
    <property type="match status" value="1"/>
</dbReference>
<name>A0A9N9SN75_PHACE</name>
<accession>A0A9N9SN75</accession>
<evidence type="ECO:0000313" key="2">
    <source>
        <dbReference type="Proteomes" id="UP001153737"/>
    </source>
</evidence>
<organism evidence="1 2">
    <name type="scientific">Phaedon cochleariae</name>
    <name type="common">Mustard beetle</name>
    <dbReference type="NCBI Taxonomy" id="80249"/>
    <lineage>
        <taxon>Eukaryota</taxon>
        <taxon>Metazoa</taxon>
        <taxon>Ecdysozoa</taxon>
        <taxon>Arthropoda</taxon>
        <taxon>Hexapoda</taxon>
        <taxon>Insecta</taxon>
        <taxon>Pterygota</taxon>
        <taxon>Neoptera</taxon>
        <taxon>Endopterygota</taxon>
        <taxon>Coleoptera</taxon>
        <taxon>Polyphaga</taxon>
        <taxon>Cucujiformia</taxon>
        <taxon>Chrysomeloidea</taxon>
        <taxon>Chrysomelidae</taxon>
        <taxon>Chrysomelinae</taxon>
        <taxon>Chrysomelini</taxon>
        <taxon>Phaedon</taxon>
    </lineage>
</organism>
<reference evidence="1" key="2">
    <citation type="submission" date="2022-10" db="EMBL/GenBank/DDBJ databases">
        <authorList>
            <consortium name="ENA_rothamsted_submissions"/>
            <consortium name="culmorum"/>
            <person name="King R."/>
        </authorList>
    </citation>
    <scope>NUCLEOTIDE SEQUENCE</scope>
</reference>
<dbReference type="EMBL" id="OU896714">
    <property type="protein sequence ID" value="CAG9824299.1"/>
    <property type="molecule type" value="Genomic_DNA"/>
</dbReference>